<reference evidence="1 2" key="1">
    <citation type="submission" date="2023-07" db="EMBL/GenBank/DDBJ databases">
        <authorList>
            <person name="Girao M."/>
            <person name="Carvalho M.F."/>
        </authorList>
    </citation>
    <scope>NUCLEOTIDE SEQUENCE [LARGE SCALE GENOMIC DNA]</scope>
    <source>
        <strain evidence="1 2">YIM65754</strain>
    </source>
</reference>
<accession>A0ABU7LGK7</accession>
<comment type="caution">
    <text evidence="1">The sequence shown here is derived from an EMBL/GenBank/DDBJ whole genome shotgun (WGS) entry which is preliminary data.</text>
</comment>
<evidence type="ECO:0000313" key="2">
    <source>
        <dbReference type="Proteomes" id="UP001336020"/>
    </source>
</evidence>
<gene>
    <name evidence="1" type="ORF">Q7514_24525</name>
</gene>
<protein>
    <submittedName>
        <fullName evidence="1">RGCVC family protein</fullName>
    </submittedName>
</protein>
<keyword evidence="2" id="KW-1185">Reference proteome</keyword>
<dbReference type="Proteomes" id="UP001336020">
    <property type="component" value="Unassembled WGS sequence"/>
</dbReference>
<name>A0ABU7LGK7_9NOCA</name>
<evidence type="ECO:0000313" key="1">
    <source>
        <dbReference type="EMBL" id="MEE2060690.1"/>
    </source>
</evidence>
<dbReference type="NCBIfam" id="NF038206">
    <property type="entry name" value="RGCVC_fam"/>
    <property type="match status" value="1"/>
</dbReference>
<dbReference type="EMBL" id="JAUTXY010000014">
    <property type="protein sequence ID" value="MEE2060690.1"/>
    <property type="molecule type" value="Genomic_DNA"/>
</dbReference>
<organism evidence="1 2">
    <name type="scientific">Rhodococcus artemisiae</name>
    <dbReference type="NCBI Taxonomy" id="714159"/>
    <lineage>
        <taxon>Bacteria</taxon>
        <taxon>Bacillati</taxon>
        <taxon>Actinomycetota</taxon>
        <taxon>Actinomycetes</taxon>
        <taxon>Mycobacteriales</taxon>
        <taxon>Nocardiaceae</taxon>
        <taxon>Rhodococcus</taxon>
    </lineage>
</organism>
<proteinExistence type="predicted"/>
<dbReference type="RefSeq" id="WP_330136028.1">
    <property type="nucleotide sequence ID" value="NZ_JAUTXY010000014.1"/>
</dbReference>
<sequence>MLNPARAEESALSCTACPHSRDSHDALGIRFCAVTSNRSLDRKCICSGEAQTVQHYNRY</sequence>